<dbReference type="Proteomes" id="UP000295706">
    <property type="component" value="Unassembled WGS sequence"/>
</dbReference>
<dbReference type="RefSeq" id="WP_132117885.1">
    <property type="nucleotide sequence ID" value="NZ_SMJU01000007.1"/>
</dbReference>
<dbReference type="OrthoDB" id="962590at2"/>
<proteinExistence type="predicted"/>
<evidence type="ECO:0000313" key="2">
    <source>
        <dbReference type="Proteomes" id="UP000295706"/>
    </source>
</evidence>
<dbReference type="EMBL" id="SMJU01000007">
    <property type="protein sequence ID" value="TDB64384.1"/>
    <property type="molecule type" value="Genomic_DNA"/>
</dbReference>
<reference evidence="1 2" key="1">
    <citation type="submission" date="2019-02" db="EMBL/GenBank/DDBJ databases">
        <title>Arundinibacter roseus gen. nov., sp. nov., a new member of the family Cytophagaceae.</title>
        <authorList>
            <person name="Szuroczki S."/>
            <person name="Khayer B."/>
            <person name="Sproer C."/>
            <person name="Toumi M."/>
            <person name="Szabo A."/>
            <person name="Felfoldi T."/>
            <person name="Schumann P."/>
            <person name="Toth E."/>
        </authorList>
    </citation>
    <scope>NUCLEOTIDE SEQUENCE [LARGE SCALE GENOMIC DNA]</scope>
    <source>
        <strain evidence="1 2">DMA-k-7a</strain>
    </source>
</reference>
<comment type="caution">
    <text evidence="1">The sequence shown here is derived from an EMBL/GenBank/DDBJ whole genome shotgun (WGS) entry which is preliminary data.</text>
</comment>
<dbReference type="AlphaFoldDB" id="A0A4R4K9D5"/>
<name>A0A4R4K9D5_9BACT</name>
<accession>A0A4R4K9D5</accession>
<protein>
    <submittedName>
        <fullName evidence="1">Uncharacterized protein</fullName>
    </submittedName>
</protein>
<keyword evidence="2" id="KW-1185">Reference proteome</keyword>
<organism evidence="1 2">
    <name type="scientific">Arundinibacter roseus</name>
    <dbReference type="NCBI Taxonomy" id="2070510"/>
    <lineage>
        <taxon>Bacteria</taxon>
        <taxon>Pseudomonadati</taxon>
        <taxon>Bacteroidota</taxon>
        <taxon>Cytophagia</taxon>
        <taxon>Cytophagales</taxon>
        <taxon>Spirosomataceae</taxon>
        <taxon>Arundinibacter</taxon>
    </lineage>
</organism>
<gene>
    <name evidence="1" type="ORF">EZE20_11920</name>
</gene>
<evidence type="ECO:0000313" key="1">
    <source>
        <dbReference type="EMBL" id="TDB64384.1"/>
    </source>
</evidence>
<sequence>MKGRQKFGNNPRPPLSENDRAELIDTSMACMVVQFHNNASQVKRWSKCKQRKHRHIGDAVNYLMWLVNEYEPWSGCVASAAIFDTQHTKTTGAGNKVYQYEKGSWKLVNPISW</sequence>